<evidence type="ECO:0000313" key="8">
    <source>
        <dbReference type="Proteomes" id="UP001337655"/>
    </source>
</evidence>
<evidence type="ECO:0000256" key="2">
    <source>
        <dbReference type="ARBA" id="ARBA00022801"/>
    </source>
</evidence>
<dbReference type="PANTHER" id="PTHR42732">
    <property type="entry name" value="BETA-GALACTOSIDASE"/>
    <property type="match status" value="1"/>
</dbReference>
<reference evidence="7 8" key="1">
    <citation type="submission" date="2023-08" db="EMBL/GenBank/DDBJ databases">
        <title>Black Yeasts Isolated from many extreme environments.</title>
        <authorList>
            <person name="Coleine C."/>
            <person name="Stajich J.E."/>
            <person name="Selbmann L."/>
        </authorList>
    </citation>
    <scope>NUCLEOTIDE SEQUENCE [LARGE SCALE GENOMIC DNA]</scope>
    <source>
        <strain evidence="7 8">CCFEE 5935</strain>
    </source>
</reference>
<keyword evidence="8" id="KW-1185">Reference proteome</keyword>
<dbReference type="InterPro" id="IPR008979">
    <property type="entry name" value="Galactose-bd-like_sf"/>
</dbReference>
<name>A0AAV9P6N2_9PEZI</name>
<dbReference type="GO" id="GO:0004553">
    <property type="term" value="F:hydrolase activity, hydrolyzing O-glycosyl compounds"/>
    <property type="evidence" value="ECO:0007669"/>
    <property type="project" value="InterPro"/>
</dbReference>
<dbReference type="Pfam" id="PF00703">
    <property type="entry name" value="Glyco_hydro_2"/>
    <property type="match status" value="1"/>
</dbReference>
<dbReference type="PANTHER" id="PTHR42732:SF4">
    <property type="entry name" value="BETA-MANNOSIDASE"/>
    <property type="match status" value="1"/>
</dbReference>
<sequence>MPVSTDEHYPRPDFQRPDLQWQSLNGQWDFLFDDKDIGLSHQWHKQGLQDIDVDKDSPRTIQVPFVFQSEASGIHLEEVHETLWYERMIQDIRTDGEKHDGYRLQLRFGAVDYAAKIWLDGSFIGEHRGGHVPFDLDLTDAVSPQSKSERDYRLTVRVFDSATDLTQPRGKQYWKPKLESIYYTPSSGIWQDVWLESVPPLRLADSSHGTIIRSQDIEGGKLDARIVVFGRRAGQQCSVQLETSLSGTVVKTSDKKKLPQENFARFNHNMRLSNEQMEKLSGNFLRSNPPSDAACWRNDVALWSPEHPTLYDLTLRLFDAEDKLLDEVHTTTGMRSINWTKGDESLRLNGRPYFQALFLDQGYWPETLMTPPDSKSLKKDIELSKAMGFNGCRKHQKVEDPLFMYYADQLGFLVWGEMASAFRFSVDMIERFDQEWMEMVRRDINHPCIVAWTPANESWGYPDLKNNTRQRDHLRSLYYSTKALDPTRPINDNCGWEHVLSDLSTFHDYADADGMAERCRNFRSILEQPWPTQKQMFVKPIYGANGLYDPGTQHKPGAPILCTEFGGVRVAGKQKDGWGYTTADDSSDLLKRVEKIITATVKSGIVCGFVWTQLTDILQEENGLYTYEREEKVPAERMRAVIDAARETYYDHQT</sequence>
<dbReference type="Proteomes" id="UP001337655">
    <property type="component" value="Unassembled WGS sequence"/>
</dbReference>
<dbReference type="Gene3D" id="2.60.120.260">
    <property type="entry name" value="Galactose-binding domain-like"/>
    <property type="match status" value="1"/>
</dbReference>
<evidence type="ECO:0000259" key="4">
    <source>
        <dbReference type="Pfam" id="PF00703"/>
    </source>
</evidence>
<evidence type="ECO:0000259" key="5">
    <source>
        <dbReference type="Pfam" id="PF02836"/>
    </source>
</evidence>
<evidence type="ECO:0008006" key="9">
    <source>
        <dbReference type="Google" id="ProtNLM"/>
    </source>
</evidence>
<proteinExistence type="inferred from homology"/>
<dbReference type="InterPro" id="IPR006104">
    <property type="entry name" value="Glyco_hydro_2_N"/>
</dbReference>
<gene>
    <name evidence="7" type="ORF">LTR77_007887</name>
</gene>
<dbReference type="SUPFAM" id="SSF49303">
    <property type="entry name" value="beta-Galactosidase/glucuronidase domain"/>
    <property type="match status" value="1"/>
</dbReference>
<dbReference type="InterPro" id="IPR006102">
    <property type="entry name" value="Ig-like_GH2"/>
</dbReference>
<dbReference type="SUPFAM" id="SSF51445">
    <property type="entry name" value="(Trans)glycosidases"/>
    <property type="match status" value="1"/>
</dbReference>
<dbReference type="SUPFAM" id="SSF49785">
    <property type="entry name" value="Galactose-binding domain-like"/>
    <property type="match status" value="1"/>
</dbReference>
<evidence type="ECO:0000259" key="6">
    <source>
        <dbReference type="Pfam" id="PF02837"/>
    </source>
</evidence>
<keyword evidence="3" id="KW-0326">Glycosidase</keyword>
<protein>
    <recommendedName>
        <fullName evidence="9">Glycoside hydrolase family 2 protein</fullName>
    </recommendedName>
</protein>
<feature type="domain" description="Glycoside hydrolase family 2 catalytic" evidence="5">
    <location>
        <begin position="374"/>
        <end position="554"/>
    </location>
</feature>
<dbReference type="GeneID" id="89929222"/>
<keyword evidence="2" id="KW-0378">Hydrolase</keyword>
<dbReference type="Pfam" id="PF02837">
    <property type="entry name" value="Glyco_hydro_2_N"/>
    <property type="match status" value="1"/>
</dbReference>
<dbReference type="InterPro" id="IPR006103">
    <property type="entry name" value="Glyco_hydro_2_cat"/>
</dbReference>
<organism evidence="7 8">
    <name type="scientific">Saxophila tyrrhenica</name>
    <dbReference type="NCBI Taxonomy" id="1690608"/>
    <lineage>
        <taxon>Eukaryota</taxon>
        <taxon>Fungi</taxon>
        <taxon>Dikarya</taxon>
        <taxon>Ascomycota</taxon>
        <taxon>Pezizomycotina</taxon>
        <taxon>Dothideomycetes</taxon>
        <taxon>Dothideomycetidae</taxon>
        <taxon>Mycosphaerellales</taxon>
        <taxon>Extremaceae</taxon>
        <taxon>Saxophila</taxon>
    </lineage>
</organism>
<dbReference type="RefSeq" id="XP_064656965.1">
    <property type="nucleotide sequence ID" value="XM_064805123.1"/>
</dbReference>
<dbReference type="InterPro" id="IPR036156">
    <property type="entry name" value="Beta-gal/glucu_dom_sf"/>
</dbReference>
<feature type="domain" description="Glycoside hydrolase family 2 immunoglobulin-like beta-sandwich" evidence="4">
    <location>
        <begin position="280"/>
        <end position="335"/>
    </location>
</feature>
<dbReference type="InterPro" id="IPR017853">
    <property type="entry name" value="GH"/>
</dbReference>
<dbReference type="EMBL" id="JAVRRT010000012">
    <property type="protein sequence ID" value="KAK5167157.1"/>
    <property type="molecule type" value="Genomic_DNA"/>
</dbReference>
<accession>A0AAV9P6N2</accession>
<dbReference type="Gene3D" id="2.60.40.10">
    <property type="entry name" value="Immunoglobulins"/>
    <property type="match status" value="1"/>
</dbReference>
<dbReference type="GO" id="GO:0005975">
    <property type="term" value="P:carbohydrate metabolic process"/>
    <property type="evidence" value="ECO:0007669"/>
    <property type="project" value="InterPro"/>
</dbReference>
<evidence type="ECO:0000256" key="1">
    <source>
        <dbReference type="ARBA" id="ARBA00007401"/>
    </source>
</evidence>
<dbReference type="InterPro" id="IPR013783">
    <property type="entry name" value="Ig-like_fold"/>
</dbReference>
<evidence type="ECO:0000313" key="7">
    <source>
        <dbReference type="EMBL" id="KAK5167157.1"/>
    </source>
</evidence>
<evidence type="ECO:0000256" key="3">
    <source>
        <dbReference type="ARBA" id="ARBA00023295"/>
    </source>
</evidence>
<feature type="domain" description="Glycosyl hydrolases family 2 sugar binding" evidence="6">
    <location>
        <begin position="22"/>
        <end position="161"/>
    </location>
</feature>
<comment type="similarity">
    <text evidence="1">Belongs to the glycosyl hydrolase 2 family.</text>
</comment>
<dbReference type="Pfam" id="PF02836">
    <property type="entry name" value="Glyco_hydro_2_C"/>
    <property type="match status" value="1"/>
</dbReference>
<dbReference type="Gene3D" id="3.20.20.80">
    <property type="entry name" value="Glycosidases"/>
    <property type="match status" value="1"/>
</dbReference>
<dbReference type="InterPro" id="IPR051913">
    <property type="entry name" value="GH2_Domain-Containing"/>
</dbReference>
<dbReference type="AlphaFoldDB" id="A0AAV9P6N2"/>
<comment type="caution">
    <text evidence="7">The sequence shown here is derived from an EMBL/GenBank/DDBJ whole genome shotgun (WGS) entry which is preliminary data.</text>
</comment>